<protein>
    <submittedName>
        <fullName evidence="1">Uncharacterized protein</fullName>
    </submittedName>
</protein>
<dbReference type="AlphaFoldDB" id="A0A9E7KCC2"/>
<name>A0A9E7KCC2_9LILI</name>
<accession>A0A9E7KCC2</accession>
<organism evidence="1 2">
    <name type="scientific">Musa troglodytarum</name>
    <name type="common">fe'i banana</name>
    <dbReference type="NCBI Taxonomy" id="320322"/>
    <lineage>
        <taxon>Eukaryota</taxon>
        <taxon>Viridiplantae</taxon>
        <taxon>Streptophyta</taxon>
        <taxon>Embryophyta</taxon>
        <taxon>Tracheophyta</taxon>
        <taxon>Spermatophyta</taxon>
        <taxon>Magnoliopsida</taxon>
        <taxon>Liliopsida</taxon>
        <taxon>Zingiberales</taxon>
        <taxon>Musaceae</taxon>
        <taxon>Musa</taxon>
    </lineage>
</organism>
<dbReference type="EMBL" id="CP097508">
    <property type="protein sequence ID" value="URE12216.1"/>
    <property type="molecule type" value="Genomic_DNA"/>
</dbReference>
<sequence length="49" mass="5544">MGDVRKMDETKAIVRGLVDDDSRVSTRRKSKTKTLLKILERARELAIGS</sequence>
<gene>
    <name evidence="1" type="ORF">MUK42_36086</name>
</gene>
<evidence type="ECO:0000313" key="2">
    <source>
        <dbReference type="Proteomes" id="UP001055439"/>
    </source>
</evidence>
<reference evidence="1" key="1">
    <citation type="submission" date="2022-05" db="EMBL/GenBank/DDBJ databases">
        <title>The Musa troglodytarum L. genome provides insights into the mechanism of non-climacteric behaviour and enrichment of carotenoids.</title>
        <authorList>
            <person name="Wang J."/>
        </authorList>
    </citation>
    <scope>NUCLEOTIDE SEQUENCE</scope>
    <source>
        <tissue evidence="1">Leaf</tissue>
    </source>
</reference>
<keyword evidence="2" id="KW-1185">Reference proteome</keyword>
<dbReference type="Proteomes" id="UP001055439">
    <property type="component" value="Chromosome 6"/>
</dbReference>
<evidence type="ECO:0000313" key="1">
    <source>
        <dbReference type="EMBL" id="URE12216.1"/>
    </source>
</evidence>
<proteinExistence type="predicted"/>